<accession>A0AAV4XJ39</accession>
<dbReference type="Proteomes" id="UP001054945">
    <property type="component" value="Unassembled WGS sequence"/>
</dbReference>
<protein>
    <submittedName>
        <fullName evidence="1">Uncharacterized protein</fullName>
    </submittedName>
</protein>
<dbReference type="AlphaFoldDB" id="A0AAV4XJ39"/>
<dbReference type="EMBL" id="BPLR01000483">
    <property type="protein sequence ID" value="GIY95095.1"/>
    <property type="molecule type" value="Genomic_DNA"/>
</dbReference>
<proteinExistence type="predicted"/>
<evidence type="ECO:0000313" key="1">
    <source>
        <dbReference type="EMBL" id="GIY95095.1"/>
    </source>
</evidence>
<organism evidence="1 2">
    <name type="scientific">Caerostris extrusa</name>
    <name type="common">Bark spider</name>
    <name type="synonym">Caerostris bankana</name>
    <dbReference type="NCBI Taxonomy" id="172846"/>
    <lineage>
        <taxon>Eukaryota</taxon>
        <taxon>Metazoa</taxon>
        <taxon>Ecdysozoa</taxon>
        <taxon>Arthropoda</taxon>
        <taxon>Chelicerata</taxon>
        <taxon>Arachnida</taxon>
        <taxon>Araneae</taxon>
        <taxon>Araneomorphae</taxon>
        <taxon>Entelegynae</taxon>
        <taxon>Araneoidea</taxon>
        <taxon>Araneidae</taxon>
        <taxon>Caerostris</taxon>
    </lineage>
</organism>
<sequence length="112" mass="12400">MAEKENRENRIVRTTGKKEKQETCGIKCRRGGVLDPILLTTNKTNGPVTTTDVIAGRRRSNCVCPLNASNVRNRCCPLSLFSSPPPDFRRDLSAAFSTASPIGWHPTTSLWQ</sequence>
<evidence type="ECO:0000313" key="2">
    <source>
        <dbReference type="Proteomes" id="UP001054945"/>
    </source>
</evidence>
<keyword evidence="2" id="KW-1185">Reference proteome</keyword>
<name>A0AAV4XJ39_CAEEX</name>
<gene>
    <name evidence="1" type="ORF">CEXT_409851</name>
</gene>
<reference evidence="1 2" key="1">
    <citation type="submission" date="2021-06" db="EMBL/GenBank/DDBJ databases">
        <title>Caerostris extrusa draft genome.</title>
        <authorList>
            <person name="Kono N."/>
            <person name="Arakawa K."/>
        </authorList>
    </citation>
    <scope>NUCLEOTIDE SEQUENCE [LARGE SCALE GENOMIC DNA]</scope>
</reference>
<comment type="caution">
    <text evidence="1">The sequence shown here is derived from an EMBL/GenBank/DDBJ whole genome shotgun (WGS) entry which is preliminary data.</text>
</comment>